<dbReference type="GO" id="GO:0005829">
    <property type="term" value="C:cytosol"/>
    <property type="evidence" value="ECO:0007669"/>
    <property type="project" value="TreeGrafter"/>
</dbReference>
<feature type="domain" description="HTH crp-type" evidence="5">
    <location>
        <begin position="147"/>
        <end position="213"/>
    </location>
</feature>
<dbReference type="InterPro" id="IPR036388">
    <property type="entry name" value="WH-like_DNA-bd_sf"/>
</dbReference>
<dbReference type="Pfam" id="PF13545">
    <property type="entry name" value="HTH_Crp_2"/>
    <property type="match status" value="1"/>
</dbReference>
<dbReference type="InterPro" id="IPR050397">
    <property type="entry name" value="Env_Response_Regulators"/>
</dbReference>
<dbReference type="InterPro" id="IPR036390">
    <property type="entry name" value="WH_DNA-bd_sf"/>
</dbReference>
<sequence length="238" mass="26682">METPLQATISNKLLSLLPPDDFEQISGKLEHVLLPRGTSIGKSGQPIDYLYFLTSGIGSIVVETPEGHRAEAGMFGFDGYVPTSAVADVELHAHDVSIQVDAEAYRMSFADFRHAMETNRSFSRVVIRAMEAFSIQLSYTLASNAIHDVTERLARWLLMCHDRVPGDEIALTHEYLAVMLAVRRPSVTTSLHLLEGSGFIKSERGKVIVRNRPGLQEFARDAYGRPEEEYRRLMKDLF</sequence>
<protein>
    <submittedName>
        <fullName evidence="6">CRP-like cAMP-binding protein</fullName>
    </submittedName>
</protein>
<dbReference type="GO" id="GO:0003677">
    <property type="term" value="F:DNA binding"/>
    <property type="evidence" value="ECO:0007669"/>
    <property type="project" value="UniProtKB-KW"/>
</dbReference>
<evidence type="ECO:0000256" key="2">
    <source>
        <dbReference type="ARBA" id="ARBA00023125"/>
    </source>
</evidence>
<dbReference type="EMBL" id="JACHEJ010000007">
    <property type="protein sequence ID" value="MBB6180899.1"/>
    <property type="molecule type" value="Genomic_DNA"/>
</dbReference>
<dbReference type="PANTHER" id="PTHR24567:SF74">
    <property type="entry name" value="HTH-TYPE TRANSCRIPTIONAL REGULATOR ARCR"/>
    <property type="match status" value="1"/>
</dbReference>
<dbReference type="CDD" id="cd00038">
    <property type="entry name" value="CAP_ED"/>
    <property type="match status" value="1"/>
</dbReference>
<name>A0A7W9YZR1_9HYPH</name>
<dbReference type="SUPFAM" id="SSF46785">
    <property type="entry name" value="Winged helix' DNA-binding domain"/>
    <property type="match status" value="1"/>
</dbReference>
<dbReference type="InterPro" id="IPR012318">
    <property type="entry name" value="HTH_CRP"/>
</dbReference>
<dbReference type="PROSITE" id="PS51063">
    <property type="entry name" value="HTH_CRP_2"/>
    <property type="match status" value="1"/>
</dbReference>
<feature type="domain" description="Cyclic nucleotide-binding" evidence="4">
    <location>
        <begin position="13"/>
        <end position="116"/>
    </location>
</feature>
<organism evidence="6 7">
    <name type="scientific">Pseudorhizobium flavum</name>
    <dbReference type="NCBI Taxonomy" id="1335061"/>
    <lineage>
        <taxon>Bacteria</taxon>
        <taxon>Pseudomonadati</taxon>
        <taxon>Pseudomonadota</taxon>
        <taxon>Alphaproteobacteria</taxon>
        <taxon>Hyphomicrobiales</taxon>
        <taxon>Rhizobiaceae</taxon>
        <taxon>Rhizobium/Agrobacterium group</taxon>
        <taxon>Pseudorhizobium</taxon>
    </lineage>
</organism>
<keyword evidence="7" id="KW-1185">Reference proteome</keyword>
<dbReference type="InterPro" id="IPR000595">
    <property type="entry name" value="cNMP-bd_dom"/>
</dbReference>
<dbReference type="Proteomes" id="UP000535501">
    <property type="component" value="Unassembled WGS sequence"/>
</dbReference>
<keyword evidence="3" id="KW-0804">Transcription</keyword>
<evidence type="ECO:0000259" key="4">
    <source>
        <dbReference type="PROSITE" id="PS50042"/>
    </source>
</evidence>
<evidence type="ECO:0000256" key="1">
    <source>
        <dbReference type="ARBA" id="ARBA00023015"/>
    </source>
</evidence>
<evidence type="ECO:0000313" key="6">
    <source>
        <dbReference type="EMBL" id="MBB6180899.1"/>
    </source>
</evidence>
<keyword evidence="2" id="KW-0238">DNA-binding</keyword>
<dbReference type="AlphaFoldDB" id="A0A7W9YZR1"/>
<dbReference type="InterPro" id="IPR018490">
    <property type="entry name" value="cNMP-bd_dom_sf"/>
</dbReference>
<dbReference type="GO" id="GO:0003700">
    <property type="term" value="F:DNA-binding transcription factor activity"/>
    <property type="evidence" value="ECO:0007669"/>
    <property type="project" value="TreeGrafter"/>
</dbReference>
<evidence type="ECO:0000259" key="5">
    <source>
        <dbReference type="PROSITE" id="PS51063"/>
    </source>
</evidence>
<comment type="caution">
    <text evidence="6">The sequence shown here is derived from an EMBL/GenBank/DDBJ whole genome shotgun (WGS) entry which is preliminary data.</text>
</comment>
<dbReference type="Gene3D" id="2.60.120.10">
    <property type="entry name" value="Jelly Rolls"/>
    <property type="match status" value="1"/>
</dbReference>
<dbReference type="RefSeq" id="WP_077547727.1">
    <property type="nucleotide sequence ID" value="NZ_JACHEJ010000007.1"/>
</dbReference>
<keyword evidence="1" id="KW-0805">Transcription regulation</keyword>
<dbReference type="InterPro" id="IPR014710">
    <property type="entry name" value="RmlC-like_jellyroll"/>
</dbReference>
<dbReference type="SMART" id="SM00100">
    <property type="entry name" value="cNMP"/>
    <property type="match status" value="1"/>
</dbReference>
<dbReference type="PANTHER" id="PTHR24567">
    <property type="entry name" value="CRP FAMILY TRANSCRIPTIONAL REGULATORY PROTEIN"/>
    <property type="match status" value="1"/>
</dbReference>
<evidence type="ECO:0000313" key="7">
    <source>
        <dbReference type="Proteomes" id="UP000535501"/>
    </source>
</evidence>
<proteinExistence type="predicted"/>
<dbReference type="PROSITE" id="PS50042">
    <property type="entry name" value="CNMP_BINDING_3"/>
    <property type="match status" value="1"/>
</dbReference>
<accession>A0A7W9YZR1</accession>
<dbReference type="Gene3D" id="1.10.10.10">
    <property type="entry name" value="Winged helix-like DNA-binding domain superfamily/Winged helix DNA-binding domain"/>
    <property type="match status" value="1"/>
</dbReference>
<evidence type="ECO:0000256" key="3">
    <source>
        <dbReference type="ARBA" id="ARBA00023163"/>
    </source>
</evidence>
<reference evidence="6 7" key="1">
    <citation type="submission" date="2020-08" db="EMBL/GenBank/DDBJ databases">
        <title>Genomic Encyclopedia of Type Strains, Phase IV (KMG-IV): sequencing the most valuable type-strain genomes for metagenomic binning, comparative biology and taxonomic classification.</title>
        <authorList>
            <person name="Goeker M."/>
        </authorList>
    </citation>
    <scope>NUCLEOTIDE SEQUENCE [LARGE SCALE GENOMIC DNA]</scope>
    <source>
        <strain evidence="6 7">DSM 102134</strain>
    </source>
</reference>
<dbReference type="Pfam" id="PF00027">
    <property type="entry name" value="cNMP_binding"/>
    <property type="match status" value="1"/>
</dbReference>
<dbReference type="SUPFAM" id="SSF51206">
    <property type="entry name" value="cAMP-binding domain-like"/>
    <property type="match status" value="1"/>
</dbReference>
<gene>
    <name evidence="6" type="ORF">HNQ75_002882</name>
</gene>